<evidence type="ECO:0000313" key="4">
    <source>
        <dbReference type="EMBL" id="CAA0084955.1"/>
    </source>
</evidence>
<dbReference type="AlphaFoldDB" id="A0A5S9MPM6"/>
<dbReference type="GO" id="GO:0003690">
    <property type="term" value="F:double-stranded DNA binding"/>
    <property type="evidence" value="ECO:0007669"/>
    <property type="project" value="TreeGrafter"/>
</dbReference>
<comment type="similarity">
    <text evidence="2">Belongs to the YejK family.</text>
</comment>
<keyword evidence="3" id="KW-0963">Cytoplasm</keyword>
<dbReference type="GO" id="GO:0003727">
    <property type="term" value="F:single-stranded RNA binding"/>
    <property type="evidence" value="ECO:0007669"/>
    <property type="project" value="TreeGrafter"/>
</dbReference>
<dbReference type="GO" id="GO:0043590">
    <property type="term" value="C:bacterial nucleoid"/>
    <property type="evidence" value="ECO:0007669"/>
    <property type="project" value="TreeGrafter"/>
</dbReference>
<protein>
    <submittedName>
        <fullName evidence="4">Nucleoid-associated protein YejK</fullName>
    </submittedName>
</protein>
<accession>A0A5S9MPM6</accession>
<dbReference type="PANTHER" id="PTHR38772">
    <property type="match status" value="1"/>
</dbReference>
<dbReference type="EMBL" id="CACSII010000001">
    <property type="protein sequence ID" value="CAA0084955.1"/>
    <property type="molecule type" value="Genomic_DNA"/>
</dbReference>
<dbReference type="Proteomes" id="UP000441399">
    <property type="component" value="Unassembled WGS sequence"/>
</dbReference>
<evidence type="ECO:0000313" key="5">
    <source>
        <dbReference type="EMBL" id="CAA0114865.1"/>
    </source>
</evidence>
<evidence type="ECO:0000256" key="1">
    <source>
        <dbReference type="ARBA" id="ARBA00004453"/>
    </source>
</evidence>
<evidence type="ECO:0000256" key="3">
    <source>
        <dbReference type="ARBA" id="ARBA00022490"/>
    </source>
</evidence>
<organism evidence="4 6">
    <name type="scientific">BD1-7 clade bacterium</name>
    <dbReference type="NCBI Taxonomy" id="2029982"/>
    <lineage>
        <taxon>Bacteria</taxon>
        <taxon>Pseudomonadati</taxon>
        <taxon>Pseudomonadota</taxon>
        <taxon>Gammaproteobacteria</taxon>
        <taxon>Cellvibrionales</taxon>
        <taxon>Spongiibacteraceae</taxon>
        <taxon>BD1-7 clade</taxon>
    </lineage>
</organism>
<name>A0A5S9MPM6_9GAMM</name>
<dbReference type="InterPro" id="IPR007358">
    <property type="entry name" value="Nucleoid_associated_NdpA"/>
</dbReference>
<reference evidence="6 7" key="1">
    <citation type="submission" date="2019-11" db="EMBL/GenBank/DDBJ databases">
        <authorList>
            <person name="Holert J."/>
        </authorList>
    </citation>
    <scope>NUCLEOTIDE SEQUENCE [LARGE SCALE GENOMIC DNA]</scope>
    <source>
        <strain evidence="4">BC5_2</strain>
        <strain evidence="5">SB11_3</strain>
    </source>
</reference>
<dbReference type="Pfam" id="PF04245">
    <property type="entry name" value="NA37"/>
    <property type="match status" value="1"/>
</dbReference>
<dbReference type="PANTHER" id="PTHR38772:SF1">
    <property type="entry name" value="NUCLEOID-ASSOCIATED PROTEIN YEJK"/>
    <property type="match status" value="1"/>
</dbReference>
<evidence type="ECO:0000256" key="2">
    <source>
        <dbReference type="ARBA" id="ARBA00009035"/>
    </source>
</evidence>
<dbReference type="Proteomes" id="UP000434580">
    <property type="component" value="Unassembled WGS sequence"/>
</dbReference>
<dbReference type="OrthoDB" id="9131762at2"/>
<evidence type="ECO:0000313" key="7">
    <source>
        <dbReference type="Proteomes" id="UP000441399"/>
    </source>
</evidence>
<keyword evidence="7" id="KW-1185">Reference proteome</keyword>
<sequence>MALEKIILLKLQRSEFAGPVNKQQRSELNAADGPIYSLFETAKHQLNKSASKRFGFFDDNAEHKQLIGLLTNWQSETLDLPAMANKAAEQLQIQLELAETPFTATLLFAQESLLGQNYFYLLWLPTSEIIQVGGELEPYVSESIEPTKLQFALRLHIDEWQSSGSPKYLTQLLNRGSKDLAEAFERFSSFTEGLDLKQQTAEFIDIIESYSADMPEEDSKQFKTQVLDYCVDQDKVGNPVKVDELSEAIDQEAPQKFAEFVVKHQEQPEKEIYTDRSSLKKYMRFSGRDNSLSISFNAERFGSDITYEPASGTLSISQLPKSLRTQLSGYADKKA</sequence>
<gene>
    <name evidence="4" type="primary">yejK</name>
    <name evidence="4" type="ORF">DPBNPPHM_00803</name>
    <name evidence="5" type="ORF">OPDIPICF_01655</name>
</gene>
<dbReference type="EMBL" id="CACSIO010000023">
    <property type="protein sequence ID" value="CAA0114865.1"/>
    <property type="molecule type" value="Genomic_DNA"/>
</dbReference>
<evidence type="ECO:0000313" key="6">
    <source>
        <dbReference type="Proteomes" id="UP000434580"/>
    </source>
</evidence>
<comment type="subcellular location">
    <subcellularLocation>
        <location evidence="1">Cytoplasm</location>
        <location evidence="1">Nucleoid</location>
    </subcellularLocation>
</comment>
<proteinExistence type="inferred from homology"/>